<feature type="transmembrane region" description="Helical" evidence="1">
    <location>
        <begin position="100"/>
        <end position="124"/>
    </location>
</feature>
<sequence>MGQENTNEQVIKKEENETLFQQLTKRNDQYMMSLDKALIAANISEERRVEIYNEMLKNLIEGQKSGQTARQLYGTVTERTNILLSAPKESETGRSEDWKIVLDGGLMMGAMFAFITGISGFIGSGQGSEMGIITMILNFIIGGFAILLISKNVPDKTKPKKGSMLRYILVSSAGMIGWMVLMTASMTFIPSSINILMPAGVNIAIGVAAFAAKMYFKRTLNIRGGLF</sequence>
<proteinExistence type="predicted"/>
<keyword evidence="1" id="KW-1133">Transmembrane helix</keyword>
<keyword evidence="1" id="KW-0472">Membrane</keyword>
<dbReference type="RefSeq" id="WP_058919548.1">
    <property type="nucleotide sequence ID" value="NZ_JBHSQC010000003.1"/>
</dbReference>
<dbReference type="SUPFAM" id="SSF158560">
    <property type="entry name" value="BH3980-like"/>
    <property type="match status" value="1"/>
</dbReference>
<feature type="transmembrane region" description="Helical" evidence="1">
    <location>
        <begin position="169"/>
        <end position="189"/>
    </location>
</feature>
<dbReference type="InterPro" id="IPR009214">
    <property type="entry name" value="DUF1129"/>
</dbReference>
<keyword evidence="1" id="KW-0812">Transmembrane</keyword>
<protein>
    <submittedName>
        <fullName evidence="2">DUF1129 domain-containing protein</fullName>
    </submittedName>
</protein>
<reference evidence="3" key="1">
    <citation type="journal article" date="2019" name="Int. J. Syst. Evol. Microbiol.">
        <title>The Global Catalogue of Microorganisms (GCM) 10K type strain sequencing project: providing services to taxonomists for standard genome sequencing and annotation.</title>
        <authorList>
            <consortium name="The Broad Institute Genomics Platform"/>
            <consortium name="The Broad Institute Genome Sequencing Center for Infectious Disease"/>
            <person name="Wu L."/>
            <person name="Ma J."/>
        </authorList>
    </citation>
    <scope>NUCLEOTIDE SEQUENCE [LARGE SCALE GENOMIC DNA]</scope>
    <source>
        <strain evidence="3">KCTC 42143</strain>
    </source>
</reference>
<dbReference type="Proteomes" id="UP001597285">
    <property type="component" value="Unassembled WGS sequence"/>
</dbReference>
<keyword evidence="3" id="KW-1185">Reference proteome</keyword>
<gene>
    <name evidence="2" type="ORF">ACFSBK_11480</name>
</gene>
<feature type="transmembrane region" description="Helical" evidence="1">
    <location>
        <begin position="130"/>
        <end position="149"/>
    </location>
</feature>
<evidence type="ECO:0000313" key="2">
    <source>
        <dbReference type="EMBL" id="MFD1800470.1"/>
    </source>
</evidence>
<organism evidence="2 3">
    <name type="scientific">Carnobacterium antarcticum</name>
    <dbReference type="NCBI Taxonomy" id="2126436"/>
    <lineage>
        <taxon>Bacteria</taxon>
        <taxon>Bacillati</taxon>
        <taxon>Bacillota</taxon>
        <taxon>Bacilli</taxon>
        <taxon>Lactobacillales</taxon>
        <taxon>Carnobacteriaceae</taxon>
        <taxon>Carnobacterium</taxon>
    </lineage>
</organism>
<accession>A0ABW4NR61</accession>
<evidence type="ECO:0000256" key="1">
    <source>
        <dbReference type="SAM" id="Phobius"/>
    </source>
</evidence>
<evidence type="ECO:0000313" key="3">
    <source>
        <dbReference type="Proteomes" id="UP001597285"/>
    </source>
</evidence>
<dbReference type="EMBL" id="JBHUFF010000021">
    <property type="protein sequence ID" value="MFD1800470.1"/>
    <property type="molecule type" value="Genomic_DNA"/>
</dbReference>
<dbReference type="Pfam" id="PF06570">
    <property type="entry name" value="DUF1129"/>
    <property type="match status" value="1"/>
</dbReference>
<name>A0ABW4NR61_9LACT</name>
<dbReference type="PIRSF" id="PIRSF033111">
    <property type="entry name" value="UCP033111"/>
    <property type="match status" value="1"/>
</dbReference>
<comment type="caution">
    <text evidence="2">The sequence shown here is derived from an EMBL/GenBank/DDBJ whole genome shotgun (WGS) entry which is preliminary data.</text>
</comment>
<feature type="transmembrane region" description="Helical" evidence="1">
    <location>
        <begin position="195"/>
        <end position="216"/>
    </location>
</feature>